<comment type="caution">
    <text evidence="1">The sequence shown here is derived from an EMBL/GenBank/DDBJ whole genome shotgun (WGS) entry which is preliminary data.</text>
</comment>
<evidence type="ECO:0000313" key="1">
    <source>
        <dbReference type="EMBL" id="KAJ5200079.1"/>
    </source>
</evidence>
<evidence type="ECO:0000313" key="2">
    <source>
        <dbReference type="Proteomes" id="UP001150879"/>
    </source>
</evidence>
<reference evidence="1" key="2">
    <citation type="journal article" date="2023" name="IMA Fungus">
        <title>Comparative genomic study of the Penicillium genus elucidates a diverse pangenome and 15 lateral gene transfer events.</title>
        <authorList>
            <person name="Petersen C."/>
            <person name="Sorensen T."/>
            <person name="Nielsen M.R."/>
            <person name="Sondergaard T.E."/>
            <person name="Sorensen J.L."/>
            <person name="Fitzpatrick D.A."/>
            <person name="Frisvad J.C."/>
            <person name="Nielsen K.L."/>
        </authorList>
    </citation>
    <scope>NUCLEOTIDE SEQUENCE</scope>
    <source>
        <strain evidence="1">IBT 16849</strain>
    </source>
</reference>
<reference evidence="1" key="1">
    <citation type="submission" date="2022-11" db="EMBL/GenBank/DDBJ databases">
        <authorList>
            <person name="Petersen C."/>
        </authorList>
    </citation>
    <scope>NUCLEOTIDE SEQUENCE</scope>
    <source>
        <strain evidence="1">IBT 16849</strain>
    </source>
</reference>
<accession>A0A9W9MFI0</accession>
<dbReference type="OrthoDB" id="4207253at2759"/>
<gene>
    <name evidence="1" type="ORF">N7472_005283</name>
</gene>
<dbReference type="EMBL" id="JAPQKP010000003">
    <property type="protein sequence ID" value="KAJ5200079.1"/>
    <property type="molecule type" value="Genomic_DNA"/>
</dbReference>
<name>A0A9W9MFI0_9EURO</name>
<protein>
    <submittedName>
        <fullName evidence="1">Uncharacterized protein</fullName>
    </submittedName>
</protein>
<keyword evidence="2" id="KW-1185">Reference proteome</keyword>
<proteinExistence type="predicted"/>
<dbReference type="Proteomes" id="UP001150879">
    <property type="component" value="Unassembled WGS sequence"/>
</dbReference>
<organism evidence="1 2">
    <name type="scientific">Penicillium cf. griseofulvum</name>
    <dbReference type="NCBI Taxonomy" id="2972120"/>
    <lineage>
        <taxon>Eukaryota</taxon>
        <taxon>Fungi</taxon>
        <taxon>Dikarya</taxon>
        <taxon>Ascomycota</taxon>
        <taxon>Pezizomycotina</taxon>
        <taxon>Eurotiomycetes</taxon>
        <taxon>Eurotiomycetidae</taxon>
        <taxon>Eurotiales</taxon>
        <taxon>Aspergillaceae</taxon>
        <taxon>Penicillium</taxon>
    </lineage>
</organism>
<dbReference type="AlphaFoldDB" id="A0A9W9MFI0"/>
<sequence length="78" mass="9187">MSGTRYQLLRLLNSTVQWNVGNSIWLELAVDSEDFFYKEYFQFPDRGHDLAHTLYKRILGNDKAKTPLIPDNWDETHG</sequence>